<evidence type="ECO:0000313" key="3">
    <source>
        <dbReference type="EMBL" id="KAB7498761.1"/>
    </source>
</evidence>
<evidence type="ECO:0000256" key="1">
    <source>
        <dbReference type="SAM" id="MobiDB-lite"/>
    </source>
</evidence>
<feature type="region of interest" description="Disordered" evidence="1">
    <location>
        <begin position="285"/>
        <end position="351"/>
    </location>
</feature>
<dbReference type="OrthoDB" id="10679518at2759"/>
<organism evidence="3 4">
    <name type="scientific">Armadillidium nasatum</name>
    <dbReference type="NCBI Taxonomy" id="96803"/>
    <lineage>
        <taxon>Eukaryota</taxon>
        <taxon>Metazoa</taxon>
        <taxon>Ecdysozoa</taxon>
        <taxon>Arthropoda</taxon>
        <taxon>Crustacea</taxon>
        <taxon>Multicrustacea</taxon>
        <taxon>Malacostraca</taxon>
        <taxon>Eumalacostraca</taxon>
        <taxon>Peracarida</taxon>
        <taxon>Isopoda</taxon>
        <taxon>Oniscidea</taxon>
        <taxon>Crinocheta</taxon>
        <taxon>Armadillidiidae</taxon>
        <taxon>Armadillidium</taxon>
    </lineage>
</organism>
<proteinExistence type="predicted"/>
<feature type="region of interest" description="Disordered" evidence="1">
    <location>
        <begin position="90"/>
        <end position="145"/>
    </location>
</feature>
<feature type="transmembrane region" description="Helical" evidence="2">
    <location>
        <begin position="6"/>
        <end position="24"/>
    </location>
</feature>
<dbReference type="Proteomes" id="UP000326759">
    <property type="component" value="Unassembled WGS sequence"/>
</dbReference>
<evidence type="ECO:0000313" key="4">
    <source>
        <dbReference type="Proteomes" id="UP000326759"/>
    </source>
</evidence>
<name>A0A5N5SX29_9CRUS</name>
<sequence>IYIYIYIYIYIFQTLVCLLVPLVTGGKYRKAQPPVGPQLYNFLGLGGYDPFGLIKAPLHRYSGPYYDEGPVRRVNDDTNYAYLGLHPVHRRRKRDAPSSEYGAPAPSYGPPVQSYGPPAPSYGPPAQTYGPPGGGGKGDGKGDDDGGIFSGLRKTFKGIRDSFSNYVDDYFSSNSNSKDSYEEEGSYYAPDYVPIYYQTYDYSGEKEEDGGFMHGLRKRISGFGDSVRNYGDNAIKGIRDFGERTRNRIDDFNKRATKRIRGIFSPESGEVDYVPVPSYGAPQPTYGAPAQSYGPPVQSYGPPPSAYGAPGGGHHGGGHHGGHQGFGRSNDHDSLEGHGGGFGGGSSYASI</sequence>
<keyword evidence="2" id="KW-0472">Membrane</keyword>
<keyword evidence="2" id="KW-1133">Transmembrane helix</keyword>
<protein>
    <submittedName>
        <fullName evidence="3">Uncharacterized protein</fullName>
    </submittedName>
</protein>
<dbReference type="EMBL" id="SEYY01019022">
    <property type="protein sequence ID" value="KAB7498761.1"/>
    <property type="molecule type" value="Genomic_DNA"/>
</dbReference>
<keyword evidence="2" id="KW-0812">Transmembrane</keyword>
<accession>A0A5N5SX29</accession>
<evidence type="ECO:0000256" key="2">
    <source>
        <dbReference type="SAM" id="Phobius"/>
    </source>
</evidence>
<gene>
    <name evidence="3" type="ORF">Anas_06777</name>
</gene>
<dbReference type="AlphaFoldDB" id="A0A5N5SX29"/>
<feature type="compositionally biased region" description="Gly residues" evidence="1">
    <location>
        <begin position="337"/>
        <end position="351"/>
    </location>
</feature>
<feature type="non-terminal residue" evidence="3">
    <location>
        <position position="1"/>
    </location>
</feature>
<reference evidence="3 4" key="1">
    <citation type="journal article" date="2019" name="PLoS Biol.">
        <title>Sex chromosomes control vertical transmission of feminizing Wolbachia symbionts in an isopod.</title>
        <authorList>
            <person name="Becking T."/>
            <person name="Chebbi M.A."/>
            <person name="Giraud I."/>
            <person name="Moumen B."/>
            <person name="Laverre T."/>
            <person name="Caubet Y."/>
            <person name="Peccoud J."/>
            <person name="Gilbert C."/>
            <person name="Cordaux R."/>
        </authorList>
    </citation>
    <scope>NUCLEOTIDE SEQUENCE [LARGE SCALE GENOMIC DNA]</scope>
    <source>
        <strain evidence="3">ANa2</strain>
        <tissue evidence="3">Whole body excluding digestive tract and cuticle</tissue>
    </source>
</reference>
<keyword evidence="4" id="KW-1185">Reference proteome</keyword>
<comment type="caution">
    <text evidence="3">The sequence shown here is derived from an EMBL/GenBank/DDBJ whole genome shotgun (WGS) entry which is preliminary data.</text>
</comment>